<dbReference type="GO" id="GO:0051241">
    <property type="term" value="P:negative regulation of multicellular organismal process"/>
    <property type="evidence" value="ECO:0007669"/>
    <property type="project" value="UniProtKB-ARBA"/>
</dbReference>
<evidence type="ECO:0000256" key="8">
    <source>
        <dbReference type="ARBA" id="ARBA00023157"/>
    </source>
</evidence>
<dbReference type="Ensembl" id="ENSSDAT00000019383.1">
    <property type="protein sequence ID" value="ENSSDAP00000017051.1"/>
    <property type="gene ID" value="ENSSDAG00000015439.1"/>
</dbReference>
<evidence type="ECO:0000256" key="7">
    <source>
        <dbReference type="ARBA" id="ARBA00023118"/>
    </source>
</evidence>
<evidence type="ECO:0000256" key="11">
    <source>
        <dbReference type="RuleBase" id="RU000436"/>
    </source>
</evidence>
<dbReference type="GO" id="GO:0006955">
    <property type="term" value="P:immune response"/>
    <property type="evidence" value="ECO:0007669"/>
    <property type="project" value="UniProtKB-ARBA"/>
</dbReference>
<evidence type="ECO:0000313" key="13">
    <source>
        <dbReference type="Ensembl" id="ENSSDAP00000017051.1"/>
    </source>
</evidence>
<evidence type="ECO:0000256" key="9">
    <source>
        <dbReference type="ARBA" id="ARBA00023180"/>
    </source>
</evidence>
<evidence type="ECO:0000256" key="2">
    <source>
        <dbReference type="ARBA" id="ARBA00011033"/>
    </source>
</evidence>
<evidence type="ECO:0000256" key="1">
    <source>
        <dbReference type="ARBA" id="ARBA00004613"/>
    </source>
</evidence>
<keyword evidence="8" id="KW-1015">Disulfide bond</keyword>
<keyword evidence="7 11" id="KW-0051">Antiviral defense</keyword>
<keyword evidence="4 11" id="KW-0202">Cytokine</keyword>
<keyword evidence="6 12" id="KW-0732">Signal</keyword>
<evidence type="ECO:0000256" key="12">
    <source>
        <dbReference type="SAM" id="SignalP"/>
    </source>
</evidence>
<accession>A0A8C9Q1G4</accession>
<keyword evidence="5" id="KW-0964">Secreted</keyword>
<organism evidence="13 14">
    <name type="scientific">Spermophilus dauricus</name>
    <name type="common">Daurian ground squirrel</name>
    <dbReference type="NCBI Taxonomy" id="99837"/>
    <lineage>
        <taxon>Eukaryota</taxon>
        <taxon>Metazoa</taxon>
        <taxon>Chordata</taxon>
        <taxon>Craniata</taxon>
        <taxon>Vertebrata</taxon>
        <taxon>Euteleostomi</taxon>
        <taxon>Mammalia</taxon>
        <taxon>Eutheria</taxon>
        <taxon>Euarchontoglires</taxon>
        <taxon>Glires</taxon>
        <taxon>Rodentia</taxon>
        <taxon>Sciuromorpha</taxon>
        <taxon>Sciuridae</taxon>
        <taxon>Xerinae</taxon>
        <taxon>Marmotini</taxon>
        <taxon>Spermophilus</taxon>
    </lineage>
</organism>
<dbReference type="InterPro" id="IPR009079">
    <property type="entry name" value="4_helix_cytokine-like_core"/>
</dbReference>
<reference evidence="13" key="1">
    <citation type="submission" date="2025-08" db="UniProtKB">
        <authorList>
            <consortium name="Ensembl"/>
        </authorList>
    </citation>
    <scope>IDENTIFICATION</scope>
</reference>
<evidence type="ECO:0000256" key="10">
    <source>
        <dbReference type="ARBA" id="ARBA00073109"/>
    </source>
</evidence>
<dbReference type="Proteomes" id="UP000694422">
    <property type="component" value="Unplaced"/>
</dbReference>
<comment type="subcellular location">
    <subcellularLocation>
        <location evidence="1">Secreted</location>
    </subcellularLocation>
</comment>
<dbReference type="PRINTS" id="PR00266">
    <property type="entry name" value="INTERFERONAB"/>
</dbReference>
<dbReference type="GO" id="GO:0071359">
    <property type="term" value="P:cellular response to dsRNA"/>
    <property type="evidence" value="ECO:0007669"/>
    <property type="project" value="UniProtKB-ARBA"/>
</dbReference>
<dbReference type="GO" id="GO:0051607">
    <property type="term" value="P:defense response to virus"/>
    <property type="evidence" value="ECO:0007669"/>
    <property type="project" value="UniProtKB-KW"/>
</dbReference>
<dbReference type="InterPro" id="IPR000471">
    <property type="entry name" value="Interferon_alpha/beta/delta"/>
</dbReference>
<protein>
    <recommendedName>
        <fullName evidence="10">Interferon beta</fullName>
    </recommendedName>
</protein>
<feature type="signal peptide" evidence="12">
    <location>
        <begin position="1"/>
        <end position="23"/>
    </location>
</feature>
<dbReference type="GO" id="GO:0005126">
    <property type="term" value="F:cytokine receptor binding"/>
    <property type="evidence" value="ECO:0007669"/>
    <property type="project" value="InterPro"/>
</dbReference>
<comment type="similarity">
    <text evidence="2 11">Belongs to the alpha/beta interferon family.</text>
</comment>
<feature type="chain" id="PRO_5034139738" description="Interferon beta" evidence="12">
    <location>
        <begin position="24"/>
        <end position="190"/>
    </location>
</feature>
<evidence type="ECO:0000256" key="6">
    <source>
        <dbReference type="ARBA" id="ARBA00022729"/>
    </source>
</evidence>
<dbReference type="SMART" id="SM00076">
    <property type="entry name" value="IFabd"/>
    <property type="match status" value="1"/>
</dbReference>
<dbReference type="PANTHER" id="PTHR11691">
    <property type="entry name" value="TYPE I INTERFERON"/>
    <property type="match status" value="1"/>
</dbReference>
<dbReference type="GO" id="GO:0002683">
    <property type="term" value="P:negative regulation of immune system process"/>
    <property type="evidence" value="ECO:0007669"/>
    <property type="project" value="UniProtKB-ARBA"/>
</dbReference>
<dbReference type="PROSITE" id="PS00252">
    <property type="entry name" value="INTERFERON_A_B_D"/>
    <property type="match status" value="1"/>
</dbReference>
<evidence type="ECO:0000256" key="3">
    <source>
        <dbReference type="ARBA" id="ARBA00011245"/>
    </source>
</evidence>
<evidence type="ECO:0000313" key="14">
    <source>
        <dbReference type="Proteomes" id="UP000694422"/>
    </source>
</evidence>
<comment type="subunit">
    <text evidence="3">Monomer.</text>
</comment>
<dbReference type="AlphaFoldDB" id="A0A8C9Q1G4"/>
<evidence type="ECO:0000256" key="5">
    <source>
        <dbReference type="ARBA" id="ARBA00022525"/>
    </source>
</evidence>
<dbReference type="Gene3D" id="1.20.1250.10">
    <property type="match status" value="1"/>
</dbReference>
<dbReference type="Pfam" id="PF00143">
    <property type="entry name" value="Interferon"/>
    <property type="match status" value="1"/>
</dbReference>
<evidence type="ECO:0000256" key="4">
    <source>
        <dbReference type="ARBA" id="ARBA00022514"/>
    </source>
</evidence>
<keyword evidence="14" id="KW-1185">Reference proteome</keyword>
<proteinExistence type="inferred from homology"/>
<dbReference type="SUPFAM" id="SSF47266">
    <property type="entry name" value="4-helical cytokines"/>
    <property type="match status" value="1"/>
</dbReference>
<dbReference type="GO" id="GO:0005615">
    <property type="term" value="C:extracellular space"/>
    <property type="evidence" value="ECO:0007669"/>
    <property type="project" value="UniProtKB-KW"/>
</dbReference>
<name>A0A8C9Q1G4_SPEDA</name>
<dbReference type="GO" id="GO:0009893">
    <property type="term" value="P:positive regulation of metabolic process"/>
    <property type="evidence" value="ECO:0007669"/>
    <property type="project" value="UniProtKB-ARBA"/>
</dbReference>
<dbReference type="GO" id="GO:0005125">
    <property type="term" value="F:cytokine activity"/>
    <property type="evidence" value="ECO:0007669"/>
    <property type="project" value="UniProtKB-KW"/>
</dbReference>
<dbReference type="PANTHER" id="PTHR11691:SF73">
    <property type="entry name" value="INTERFERON BETA"/>
    <property type="match status" value="1"/>
</dbReference>
<reference evidence="13" key="2">
    <citation type="submission" date="2025-09" db="UniProtKB">
        <authorList>
            <consortium name="Ensembl"/>
        </authorList>
    </citation>
    <scope>IDENTIFICATION</scope>
</reference>
<dbReference type="FunFam" id="1.20.1250.10:FF:000026">
    <property type="entry name" value="Interferon beta"/>
    <property type="match status" value="1"/>
</dbReference>
<sequence length="190" mass="22175">MALPLAFLLALVVLSCKNTCSLCCDLYNLLRLQQINSSAECQKLLEQSNGRPADCLSDGMDFKIPKEIKHPQQFQKEHAAFVIYEMLKDIFHVLERGCTNPGWNETVVKDLRAILNHQMDLLNTTVVGKLGEEHKTWAYSSPILRLKSYYVRIRTYLEAKEYSSCAWRVVRDELYWNFFFINRLTDKFQN</sequence>
<dbReference type="GO" id="GO:0098586">
    <property type="term" value="P:cellular response to virus"/>
    <property type="evidence" value="ECO:0007669"/>
    <property type="project" value="UniProtKB-ARBA"/>
</dbReference>
<dbReference type="GO" id="GO:0045321">
    <property type="term" value="P:leukocyte activation"/>
    <property type="evidence" value="ECO:0007669"/>
    <property type="project" value="UniProtKB-ARBA"/>
</dbReference>
<keyword evidence="9" id="KW-0325">Glycoprotein</keyword>